<accession>U5W5A8</accession>
<dbReference type="SMART" id="SM01079">
    <property type="entry name" value="CHASE"/>
    <property type="match status" value="1"/>
</dbReference>
<dbReference type="InterPro" id="IPR004358">
    <property type="entry name" value="Sig_transdc_His_kin-like_C"/>
</dbReference>
<name>U5W5A8_9ACTN</name>
<dbReference type="SUPFAM" id="SSF47384">
    <property type="entry name" value="Homodimeric domain of signal transducing histidine kinase"/>
    <property type="match status" value="1"/>
</dbReference>
<protein>
    <recommendedName>
        <fullName evidence="11">Sensor-like histidine kinase SenX3</fullName>
        <ecNumber evidence="3">2.7.13.3</ecNumber>
    </recommendedName>
</protein>
<dbReference type="GO" id="GO:0000156">
    <property type="term" value="F:phosphorelay response regulator activity"/>
    <property type="evidence" value="ECO:0007669"/>
    <property type="project" value="TreeGrafter"/>
</dbReference>
<dbReference type="EMBL" id="CP006272">
    <property type="protein sequence ID" value="AGZ43091.1"/>
    <property type="molecule type" value="Genomic_DNA"/>
</dbReference>
<keyword evidence="5" id="KW-0808">Transferase</keyword>
<dbReference type="InterPro" id="IPR036097">
    <property type="entry name" value="HisK_dim/P_sf"/>
</dbReference>
<dbReference type="Pfam" id="PF03924">
    <property type="entry name" value="CHASE"/>
    <property type="match status" value="1"/>
</dbReference>
<keyword evidence="9" id="KW-0902">Two-component regulatory system</keyword>
<keyword evidence="4" id="KW-0597">Phosphoprotein</keyword>
<dbReference type="SUPFAM" id="SSF55874">
    <property type="entry name" value="ATPase domain of HSP90 chaperone/DNA topoisomerase II/histidine kinase"/>
    <property type="match status" value="1"/>
</dbReference>
<dbReference type="PANTHER" id="PTHR42878">
    <property type="entry name" value="TWO-COMPONENT HISTIDINE KINASE"/>
    <property type="match status" value="1"/>
</dbReference>
<dbReference type="CDD" id="cd00082">
    <property type="entry name" value="HisKA"/>
    <property type="match status" value="1"/>
</dbReference>
<dbReference type="Gene3D" id="3.30.565.10">
    <property type="entry name" value="Histidine kinase-like ATPase, C-terminal domain"/>
    <property type="match status" value="1"/>
</dbReference>
<dbReference type="STRING" id="1246995.AFR_24115"/>
<dbReference type="PANTHER" id="PTHR42878:SF15">
    <property type="entry name" value="BACTERIOPHYTOCHROME"/>
    <property type="match status" value="1"/>
</dbReference>
<evidence type="ECO:0000259" key="14">
    <source>
        <dbReference type="PROSITE" id="PS50839"/>
    </source>
</evidence>
<gene>
    <name evidence="15" type="ORF">AFR_24115</name>
</gene>
<dbReference type="GO" id="GO:0007234">
    <property type="term" value="P:osmosensory signaling via phosphorelay pathway"/>
    <property type="evidence" value="ECO:0007669"/>
    <property type="project" value="TreeGrafter"/>
</dbReference>
<dbReference type="InterPro" id="IPR003594">
    <property type="entry name" value="HATPase_dom"/>
</dbReference>
<dbReference type="SMART" id="SM00388">
    <property type="entry name" value="HisKA"/>
    <property type="match status" value="1"/>
</dbReference>
<evidence type="ECO:0000256" key="10">
    <source>
        <dbReference type="ARBA" id="ARBA00023136"/>
    </source>
</evidence>
<evidence type="ECO:0000259" key="13">
    <source>
        <dbReference type="PROSITE" id="PS50109"/>
    </source>
</evidence>
<evidence type="ECO:0000256" key="2">
    <source>
        <dbReference type="ARBA" id="ARBA00004236"/>
    </source>
</evidence>
<dbReference type="InterPro" id="IPR036890">
    <property type="entry name" value="HATPase_C_sf"/>
</dbReference>
<keyword evidence="10 12" id="KW-0472">Membrane</keyword>
<dbReference type="GO" id="GO:0005886">
    <property type="term" value="C:plasma membrane"/>
    <property type="evidence" value="ECO:0007669"/>
    <property type="project" value="UniProtKB-SubCell"/>
</dbReference>
<evidence type="ECO:0000256" key="5">
    <source>
        <dbReference type="ARBA" id="ARBA00022679"/>
    </source>
</evidence>
<reference evidence="15 16" key="1">
    <citation type="journal article" date="2014" name="J. Biotechnol.">
        <title>Complete genome sequence of the actinobacterium Actinoplanes friuliensis HAG 010964, producer of the lipopeptide antibiotic friulimycin.</title>
        <authorList>
            <person name="Ruckert C."/>
            <person name="Szczepanowski R."/>
            <person name="Albersmeier A."/>
            <person name="Goesmann A."/>
            <person name="Fischer N."/>
            <person name="Steinkamper A."/>
            <person name="Puhler A."/>
            <person name="Biener R."/>
            <person name="Schwartz D."/>
            <person name="Kalinowski J."/>
        </authorList>
    </citation>
    <scope>NUCLEOTIDE SEQUENCE [LARGE SCALE GENOMIC DNA]</scope>
    <source>
        <strain evidence="15 16">DSM 7358</strain>
    </source>
</reference>
<dbReference type="Proteomes" id="UP000017746">
    <property type="component" value="Chromosome"/>
</dbReference>
<dbReference type="Gene3D" id="1.10.287.130">
    <property type="match status" value="1"/>
</dbReference>
<evidence type="ECO:0000256" key="12">
    <source>
        <dbReference type="SAM" id="Phobius"/>
    </source>
</evidence>
<dbReference type="PROSITE" id="PS50839">
    <property type="entry name" value="CHASE"/>
    <property type="match status" value="1"/>
</dbReference>
<dbReference type="KEGG" id="afs:AFR_24115"/>
<evidence type="ECO:0000256" key="4">
    <source>
        <dbReference type="ARBA" id="ARBA00022553"/>
    </source>
</evidence>
<feature type="domain" description="Histidine kinase" evidence="13">
    <location>
        <begin position="378"/>
        <end position="592"/>
    </location>
</feature>
<evidence type="ECO:0000256" key="9">
    <source>
        <dbReference type="ARBA" id="ARBA00023012"/>
    </source>
</evidence>
<evidence type="ECO:0000256" key="1">
    <source>
        <dbReference type="ARBA" id="ARBA00000085"/>
    </source>
</evidence>
<keyword evidence="7 15" id="KW-0418">Kinase</keyword>
<keyword evidence="8 12" id="KW-1133">Transmembrane helix</keyword>
<dbReference type="PROSITE" id="PS50109">
    <property type="entry name" value="HIS_KIN"/>
    <property type="match status" value="1"/>
</dbReference>
<dbReference type="eggNOG" id="COG4251">
    <property type="taxonomic scope" value="Bacteria"/>
</dbReference>
<evidence type="ECO:0000256" key="3">
    <source>
        <dbReference type="ARBA" id="ARBA00012438"/>
    </source>
</evidence>
<dbReference type="PRINTS" id="PR00344">
    <property type="entry name" value="BCTRLSENSOR"/>
</dbReference>
<dbReference type="Pfam" id="PF00512">
    <property type="entry name" value="HisKA"/>
    <property type="match status" value="1"/>
</dbReference>
<dbReference type="InterPro" id="IPR005467">
    <property type="entry name" value="His_kinase_dom"/>
</dbReference>
<proteinExistence type="predicted"/>
<dbReference type="SMART" id="SM00387">
    <property type="entry name" value="HATPase_c"/>
    <property type="match status" value="1"/>
</dbReference>
<dbReference type="InterPro" id="IPR006189">
    <property type="entry name" value="CHASE_dom"/>
</dbReference>
<dbReference type="GO" id="GO:0000155">
    <property type="term" value="F:phosphorelay sensor kinase activity"/>
    <property type="evidence" value="ECO:0007669"/>
    <property type="project" value="InterPro"/>
</dbReference>
<comment type="catalytic activity">
    <reaction evidence="1">
        <text>ATP + protein L-histidine = ADP + protein N-phospho-L-histidine.</text>
        <dbReference type="EC" id="2.7.13.3"/>
    </reaction>
</comment>
<sequence length="603" mass="64528">MPGAGGWAPGRWSVRVLALVIALGVLGTVLAAVALRRADDDRARRALGQQTMIVSQVVSAEVRRYSTSLTDLAAAVGAQANLEAAEYTAIAASVDRQRLPGASGVAFVVAATTDEMPAVQKSWRDRGDPQLTFTPSSAPTDEHFFVVLYRGVEGGPSPLGLDVADKPEAVEAMQRAKASHRVATSSTYRLLTDSELPVERQQLSFVLAAPVYSTSPSASDTGQFRGWLMMGLRGGDFLKQAIGVVARDTVAVTLYDTASTAGPTPVASWVPDARLQPEPPPRDITVSVPQRTWRLVVEPTHKLLPVGDMHLDVAAWIIGAVLTGLLAALTGTVITARNRALRKVDDATAALRDDIVRREAVEQQLRQREAELVGFAGIVAHDLRSPLARITGYADFLREEAAPRLDPLHRDFLERLYGGAQRMQTLIDDLLDYATAENRTLHTSRVDLRAMADDITRERLTGTEAHPPTIVIEDLPTVDGDPTLLCQVLDNLIGNALKYTAPGEEPYVRVSCRTTDGMARIEVADHGIGIPADQRDTVFTAFARAPGSAGYPGTGLGLAIVHRIVERHGGEVGVDANPGGGSLFWFTVPHAAALTPSVTAPSS</sequence>
<evidence type="ECO:0000313" key="16">
    <source>
        <dbReference type="Proteomes" id="UP000017746"/>
    </source>
</evidence>
<dbReference type="InterPro" id="IPR003661">
    <property type="entry name" value="HisK_dim/P_dom"/>
</dbReference>
<keyword evidence="16" id="KW-1185">Reference proteome</keyword>
<dbReference type="PATRIC" id="fig|1246995.3.peg.4885"/>
<organism evidence="15 16">
    <name type="scientific">Actinoplanes friuliensis DSM 7358</name>
    <dbReference type="NCBI Taxonomy" id="1246995"/>
    <lineage>
        <taxon>Bacteria</taxon>
        <taxon>Bacillati</taxon>
        <taxon>Actinomycetota</taxon>
        <taxon>Actinomycetes</taxon>
        <taxon>Micromonosporales</taxon>
        <taxon>Micromonosporaceae</taxon>
        <taxon>Actinoplanes</taxon>
    </lineage>
</organism>
<evidence type="ECO:0000256" key="7">
    <source>
        <dbReference type="ARBA" id="ARBA00022777"/>
    </source>
</evidence>
<evidence type="ECO:0000313" key="15">
    <source>
        <dbReference type="EMBL" id="AGZ43091.1"/>
    </source>
</evidence>
<dbReference type="HOGENOM" id="CLU_029843_0_0_11"/>
<evidence type="ECO:0000256" key="6">
    <source>
        <dbReference type="ARBA" id="ARBA00022692"/>
    </source>
</evidence>
<dbReference type="Gene3D" id="3.30.450.350">
    <property type="entry name" value="CHASE domain"/>
    <property type="match status" value="1"/>
</dbReference>
<keyword evidence="6 12" id="KW-0812">Transmembrane</keyword>
<feature type="transmembrane region" description="Helical" evidence="12">
    <location>
        <begin position="12"/>
        <end position="35"/>
    </location>
</feature>
<evidence type="ECO:0000256" key="11">
    <source>
        <dbReference type="ARBA" id="ARBA00039401"/>
    </source>
</evidence>
<feature type="transmembrane region" description="Helical" evidence="12">
    <location>
        <begin position="313"/>
        <end position="334"/>
    </location>
</feature>
<feature type="domain" description="CHASE" evidence="14">
    <location>
        <begin position="141"/>
        <end position="296"/>
    </location>
</feature>
<evidence type="ECO:0000256" key="8">
    <source>
        <dbReference type="ARBA" id="ARBA00022989"/>
    </source>
</evidence>
<dbReference type="GO" id="GO:0030295">
    <property type="term" value="F:protein kinase activator activity"/>
    <property type="evidence" value="ECO:0007669"/>
    <property type="project" value="TreeGrafter"/>
</dbReference>
<comment type="subcellular location">
    <subcellularLocation>
        <location evidence="2">Cell membrane</location>
    </subcellularLocation>
</comment>
<dbReference type="Pfam" id="PF02518">
    <property type="entry name" value="HATPase_c"/>
    <property type="match status" value="1"/>
</dbReference>
<dbReference type="InterPro" id="IPR050351">
    <property type="entry name" value="BphY/WalK/GraS-like"/>
</dbReference>
<dbReference type="AlphaFoldDB" id="U5W5A8"/>
<dbReference type="InterPro" id="IPR042240">
    <property type="entry name" value="CHASE_sf"/>
</dbReference>
<dbReference type="FunFam" id="3.30.565.10:FF:000006">
    <property type="entry name" value="Sensor histidine kinase WalK"/>
    <property type="match status" value="1"/>
</dbReference>
<dbReference type="EC" id="2.7.13.3" evidence="3"/>